<keyword evidence="1" id="KW-1133">Transmembrane helix</keyword>
<reference evidence="2 3" key="1">
    <citation type="journal article" date="2013" name="Genome Announc.">
        <title>Complete genome sequence of Simiduia agarivorans SA1(T), a marine bacterium able to degrade a variety of polysaccharides.</title>
        <authorList>
            <person name="Lin S.Y."/>
            <person name="Shieh W.Y."/>
            <person name="Chen J.S."/>
            <person name="Tang S.L."/>
        </authorList>
    </citation>
    <scope>NUCLEOTIDE SEQUENCE [LARGE SCALE GENOMIC DNA]</scope>
    <source>
        <strain evidence="3">DSM 21679 / JCM 13881 / BCRC 17597 / SA1</strain>
    </source>
</reference>
<proteinExistence type="predicted"/>
<dbReference type="STRING" id="1117647.M5M_10040"/>
<dbReference type="RefSeq" id="WP_015047353.1">
    <property type="nucleotide sequence ID" value="NC_018868.3"/>
</dbReference>
<dbReference type="AlphaFoldDB" id="K4KJ88"/>
<dbReference type="Proteomes" id="UP000000466">
    <property type="component" value="Chromosome"/>
</dbReference>
<keyword evidence="1" id="KW-0472">Membrane</keyword>
<keyword evidence="3" id="KW-1185">Reference proteome</keyword>
<sequence length="371" mass="40853">MTDSNHNNMPASPFWQSLLRHPHPFGGTLVLSLLLTLAIGLQLHWFLDNATQAAAQRYGQTLANLAAEQAAGALLNQDQVSLNAQMADIGRNLDVAGATLHDVEDRLLAQVGTLAQHNPHLQIAQYSAPVVLQDSVAGYVTVAVNLARALDNRMRLYGRLLLTTALLVALFWLWARRYQAEPTPTKPASATKKVRRLKPRVKLTLDLLNLEQLHTELNGEAFKQLLSRFEQQLQGVTALYGGESQGLQNNQLTLLFSDENRTEASFRAICSAELLHSLSESSELALKLGARILPFEASANLKAQYSRQLKPGGTRATLISVKLLDEALTERCQFAARADQRSARVEQLLPPYQQLLINQCNQLCQAPASDA</sequence>
<gene>
    <name evidence="2" type="ordered locus">M5M_10040</name>
</gene>
<feature type="transmembrane region" description="Helical" evidence="1">
    <location>
        <begin position="25"/>
        <end position="47"/>
    </location>
</feature>
<evidence type="ECO:0000313" key="2">
    <source>
        <dbReference type="EMBL" id="AFU99189.1"/>
    </source>
</evidence>
<feature type="transmembrane region" description="Helical" evidence="1">
    <location>
        <begin position="156"/>
        <end position="175"/>
    </location>
</feature>
<accession>K4KJ88</accession>
<dbReference type="HOGENOM" id="CLU_727026_0_0_6"/>
<dbReference type="eggNOG" id="COG2114">
    <property type="taxonomic scope" value="Bacteria"/>
</dbReference>
<protein>
    <submittedName>
        <fullName evidence="2">Uncharacterized protein</fullName>
    </submittedName>
</protein>
<keyword evidence="1" id="KW-0812">Transmembrane</keyword>
<dbReference type="EMBL" id="CP003746">
    <property type="protein sequence ID" value="AFU99189.1"/>
    <property type="molecule type" value="Genomic_DNA"/>
</dbReference>
<evidence type="ECO:0000313" key="3">
    <source>
        <dbReference type="Proteomes" id="UP000000466"/>
    </source>
</evidence>
<evidence type="ECO:0000256" key="1">
    <source>
        <dbReference type="SAM" id="Phobius"/>
    </source>
</evidence>
<dbReference type="OrthoDB" id="5706213at2"/>
<name>K4KJ88_SIMAS</name>
<organism evidence="2 3">
    <name type="scientific">Simiduia agarivorans (strain DSM 21679 / JCM 13881 / BCRC 17597 / SA1)</name>
    <dbReference type="NCBI Taxonomy" id="1117647"/>
    <lineage>
        <taxon>Bacteria</taxon>
        <taxon>Pseudomonadati</taxon>
        <taxon>Pseudomonadota</taxon>
        <taxon>Gammaproteobacteria</taxon>
        <taxon>Cellvibrionales</taxon>
        <taxon>Cellvibrionaceae</taxon>
        <taxon>Simiduia</taxon>
    </lineage>
</organism>
<dbReference type="KEGG" id="saga:M5M_10040"/>